<organism evidence="2 3">
    <name type="scientific">Dendrobium catenatum</name>
    <dbReference type="NCBI Taxonomy" id="906689"/>
    <lineage>
        <taxon>Eukaryota</taxon>
        <taxon>Viridiplantae</taxon>
        <taxon>Streptophyta</taxon>
        <taxon>Embryophyta</taxon>
        <taxon>Tracheophyta</taxon>
        <taxon>Spermatophyta</taxon>
        <taxon>Magnoliopsida</taxon>
        <taxon>Liliopsida</taxon>
        <taxon>Asparagales</taxon>
        <taxon>Orchidaceae</taxon>
        <taxon>Epidendroideae</taxon>
        <taxon>Malaxideae</taxon>
        <taxon>Dendrobiinae</taxon>
        <taxon>Dendrobium</taxon>
    </lineage>
</organism>
<sequence>MALLERAVVGKILGRRVSFFLLKAEIQRQWGRFDEFQLTTMGFDCFICIFSYVEARDEVLCGGPWFIGGNLIGLDRWSPDFSPTSMEGLSSPVWIHLPNLPLLYWDDDNISRIASRIGTPLWIDAQTGNWGRREYARVCVRMNLANKLQAGVWVNG</sequence>
<keyword evidence="3" id="KW-1185">Reference proteome</keyword>
<dbReference type="PANTHER" id="PTHR31286:SF99">
    <property type="entry name" value="DUF4283 DOMAIN-CONTAINING PROTEIN"/>
    <property type="match status" value="1"/>
</dbReference>
<accession>A0A2I0WCS9</accession>
<feature type="domain" description="DUF4283" evidence="1">
    <location>
        <begin position="2"/>
        <end position="84"/>
    </location>
</feature>
<dbReference type="Proteomes" id="UP000233837">
    <property type="component" value="Unassembled WGS sequence"/>
</dbReference>
<reference evidence="2 3" key="1">
    <citation type="journal article" date="2016" name="Sci. Rep.">
        <title>The Dendrobium catenatum Lindl. genome sequence provides insights into polysaccharide synthase, floral development and adaptive evolution.</title>
        <authorList>
            <person name="Zhang G.Q."/>
            <person name="Xu Q."/>
            <person name="Bian C."/>
            <person name="Tsai W.C."/>
            <person name="Yeh C.M."/>
            <person name="Liu K.W."/>
            <person name="Yoshida K."/>
            <person name="Zhang L.S."/>
            <person name="Chang S.B."/>
            <person name="Chen F."/>
            <person name="Shi Y."/>
            <person name="Su Y.Y."/>
            <person name="Zhang Y.Q."/>
            <person name="Chen L.J."/>
            <person name="Yin Y."/>
            <person name="Lin M."/>
            <person name="Huang H."/>
            <person name="Deng H."/>
            <person name="Wang Z.W."/>
            <person name="Zhu S.L."/>
            <person name="Zhao X."/>
            <person name="Deng C."/>
            <person name="Niu S.C."/>
            <person name="Huang J."/>
            <person name="Wang M."/>
            <person name="Liu G.H."/>
            <person name="Yang H.J."/>
            <person name="Xiao X.J."/>
            <person name="Hsiao Y.Y."/>
            <person name="Wu W.L."/>
            <person name="Chen Y.Y."/>
            <person name="Mitsuda N."/>
            <person name="Ohme-Takagi M."/>
            <person name="Luo Y.B."/>
            <person name="Van de Peer Y."/>
            <person name="Liu Z.J."/>
        </authorList>
    </citation>
    <scope>NUCLEOTIDE SEQUENCE [LARGE SCALE GENOMIC DNA]</scope>
    <source>
        <tissue evidence="2">The whole plant</tissue>
    </source>
</reference>
<evidence type="ECO:0000313" key="2">
    <source>
        <dbReference type="EMBL" id="PKU73479.1"/>
    </source>
</evidence>
<protein>
    <recommendedName>
        <fullName evidence="1">DUF4283 domain-containing protein</fullName>
    </recommendedName>
</protein>
<evidence type="ECO:0000313" key="3">
    <source>
        <dbReference type="Proteomes" id="UP000233837"/>
    </source>
</evidence>
<proteinExistence type="predicted"/>
<dbReference type="InterPro" id="IPR025558">
    <property type="entry name" value="DUF4283"/>
</dbReference>
<dbReference type="STRING" id="906689.A0A2I0WCS9"/>
<dbReference type="PANTHER" id="PTHR31286">
    <property type="entry name" value="GLYCINE-RICH CELL WALL STRUCTURAL PROTEIN 1.8-LIKE"/>
    <property type="match status" value="1"/>
</dbReference>
<dbReference type="Pfam" id="PF14111">
    <property type="entry name" value="DUF4283"/>
    <property type="match status" value="1"/>
</dbReference>
<evidence type="ECO:0000259" key="1">
    <source>
        <dbReference type="Pfam" id="PF14111"/>
    </source>
</evidence>
<gene>
    <name evidence="2" type="ORF">MA16_Dca008043</name>
</gene>
<dbReference type="InterPro" id="IPR040256">
    <property type="entry name" value="At4g02000-like"/>
</dbReference>
<dbReference type="AlphaFoldDB" id="A0A2I0WCS9"/>
<dbReference type="EMBL" id="KZ502741">
    <property type="protein sequence ID" value="PKU73479.1"/>
    <property type="molecule type" value="Genomic_DNA"/>
</dbReference>
<reference evidence="2 3" key="2">
    <citation type="journal article" date="2017" name="Nature">
        <title>The Apostasia genome and the evolution of orchids.</title>
        <authorList>
            <person name="Zhang G.Q."/>
            <person name="Liu K.W."/>
            <person name="Li Z."/>
            <person name="Lohaus R."/>
            <person name="Hsiao Y.Y."/>
            <person name="Niu S.C."/>
            <person name="Wang J.Y."/>
            <person name="Lin Y.C."/>
            <person name="Xu Q."/>
            <person name="Chen L.J."/>
            <person name="Yoshida K."/>
            <person name="Fujiwara S."/>
            <person name="Wang Z.W."/>
            <person name="Zhang Y.Q."/>
            <person name="Mitsuda N."/>
            <person name="Wang M."/>
            <person name="Liu G.H."/>
            <person name="Pecoraro L."/>
            <person name="Huang H.X."/>
            <person name="Xiao X.J."/>
            <person name="Lin M."/>
            <person name="Wu X.Y."/>
            <person name="Wu W.L."/>
            <person name="Chen Y.Y."/>
            <person name="Chang S.B."/>
            <person name="Sakamoto S."/>
            <person name="Ohme-Takagi M."/>
            <person name="Yagi M."/>
            <person name="Zeng S.J."/>
            <person name="Shen C.Y."/>
            <person name="Yeh C.M."/>
            <person name="Luo Y.B."/>
            <person name="Tsai W.C."/>
            <person name="Van de Peer Y."/>
            <person name="Liu Z.J."/>
        </authorList>
    </citation>
    <scope>NUCLEOTIDE SEQUENCE [LARGE SCALE GENOMIC DNA]</scope>
    <source>
        <tissue evidence="2">The whole plant</tissue>
    </source>
</reference>
<name>A0A2I0WCS9_9ASPA</name>